<reference evidence="2 3" key="1">
    <citation type="submission" date="2020-04" db="EMBL/GenBank/DDBJ databases">
        <title>Genome sequencing of Rosenbergiella species.</title>
        <authorList>
            <person name="Alvarez-Perez S."/>
            <person name="Lievens B."/>
        </authorList>
    </citation>
    <scope>NUCLEOTIDE SEQUENCE [LARGE SCALE GENOMIC DNA]</scope>
    <source>
        <strain evidence="2 3">S61</strain>
    </source>
</reference>
<comment type="caution">
    <text evidence="2">The sequence shown here is derived from an EMBL/GenBank/DDBJ whole genome shotgun (WGS) entry which is preliminary data.</text>
</comment>
<keyword evidence="3" id="KW-1185">Reference proteome</keyword>
<dbReference type="PANTHER" id="PTHR39168">
    <property type="entry name" value="TRANSCRIPTIONAL REGULATOR-RELATED"/>
    <property type="match status" value="1"/>
</dbReference>
<accession>A0ABS5SZ01</accession>
<evidence type="ECO:0000259" key="1">
    <source>
        <dbReference type="PROSITE" id="PS50987"/>
    </source>
</evidence>
<dbReference type="PANTHER" id="PTHR39168:SF1">
    <property type="entry name" value="TRANSCRIPTIONAL REGULATORY PROTEIN"/>
    <property type="match status" value="1"/>
</dbReference>
<dbReference type="PROSITE" id="PS50987">
    <property type="entry name" value="HTH_ARSR_2"/>
    <property type="match status" value="1"/>
</dbReference>
<dbReference type="CDD" id="cd00090">
    <property type="entry name" value="HTH_ARSR"/>
    <property type="match status" value="1"/>
</dbReference>
<dbReference type="SMART" id="SM00418">
    <property type="entry name" value="HTH_ARSR"/>
    <property type="match status" value="1"/>
</dbReference>
<protein>
    <submittedName>
        <fullName evidence="2">Winged helix-turn-helix transcriptional regulator</fullName>
    </submittedName>
</protein>
<dbReference type="InterPro" id="IPR052543">
    <property type="entry name" value="HTH_Metal-responsive_Reg"/>
</dbReference>
<evidence type="ECO:0000313" key="3">
    <source>
        <dbReference type="Proteomes" id="UP000790096"/>
    </source>
</evidence>
<sequence length="218" mass="24292">MSAIAGAIAEPARVKILCSLMNGQAWTATELGTISGVSPSTTSSHLDKLVKSGLISCLQQVRHRYYSITRCEIAELLEKMMAISITPVPILKTKTPSHLRHARTCYDHLAGEVAVKIYQSMFEQQWLSGDQTSLSNHGLEQFERIGIKINSGSKRKKACPCLDWSERHFHLGGEAGANLLSYCLEQKVVIKTVGHREISITTKGKKFFQKWFNVCPIF</sequence>
<dbReference type="InterPro" id="IPR036390">
    <property type="entry name" value="WH_DNA-bd_sf"/>
</dbReference>
<gene>
    <name evidence="2" type="ORF">HH682_13100</name>
</gene>
<feature type="domain" description="HTH arsR-type" evidence="1">
    <location>
        <begin position="1"/>
        <end position="88"/>
    </location>
</feature>
<dbReference type="Pfam" id="PF01022">
    <property type="entry name" value="HTH_5"/>
    <property type="match status" value="1"/>
</dbReference>
<dbReference type="InterPro" id="IPR001845">
    <property type="entry name" value="HTH_ArsR_DNA-bd_dom"/>
</dbReference>
<organism evidence="2 3">
    <name type="scientific">Rosenbergiella gaditana</name>
    <dbReference type="NCBI Taxonomy" id="2726987"/>
    <lineage>
        <taxon>Bacteria</taxon>
        <taxon>Pseudomonadati</taxon>
        <taxon>Pseudomonadota</taxon>
        <taxon>Gammaproteobacteria</taxon>
        <taxon>Enterobacterales</taxon>
        <taxon>Erwiniaceae</taxon>
        <taxon>Rosenbergiella</taxon>
    </lineage>
</organism>
<dbReference type="Proteomes" id="UP000790096">
    <property type="component" value="Unassembled WGS sequence"/>
</dbReference>
<name>A0ABS5SZ01_9GAMM</name>
<dbReference type="InterPro" id="IPR036388">
    <property type="entry name" value="WH-like_DNA-bd_sf"/>
</dbReference>
<dbReference type="Gene3D" id="1.10.10.10">
    <property type="entry name" value="Winged helix-like DNA-binding domain superfamily/Winged helix DNA-binding domain"/>
    <property type="match status" value="1"/>
</dbReference>
<evidence type="ECO:0000313" key="2">
    <source>
        <dbReference type="EMBL" id="MBT0725335.1"/>
    </source>
</evidence>
<proteinExistence type="predicted"/>
<dbReference type="SUPFAM" id="SSF46785">
    <property type="entry name" value="Winged helix' DNA-binding domain"/>
    <property type="match status" value="1"/>
</dbReference>
<dbReference type="EMBL" id="JABBFR010000021">
    <property type="protein sequence ID" value="MBT0725335.1"/>
    <property type="molecule type" value="Genomic_DNA"/>
</dbReference>
<dbReference type="InterPro" id="IPR011991">
    <property type="entry name" value="ArsR-like_HTH"/>
</dbReference>